<comment type="caution">
    <text evidence="1">The sequence shown here is derived from an EMBL/GenBank/DDBJ whole genome shotgun (WGS) entry which is preliminary data.</text>
</comment>
<evidence type="ECO:0000313" key="2">
    <source>
        <dbReference type="Proteomes" id="UP000518266"/>
    </source>
</evidence>
<reference evidence="1 2" key="1">
    <citation type="submission" date="2020-03" db="EMBL/GenBank/DDBJ databases">
        <title>Dissostichus mawsoni Genome sequencing and assembly.</title>
        <authorList>
            <person name="Park H."/>
        </authorList>
    </citation>
    <scope>NUCLEOTIDE SEQUENCE [LARGE SCALE GENOMIC DNA]</scope>
    <source>
        <strain evidence="1">DM0001</strain>
        <tissue evidence="1">Muscle</tissue>
    </source>
</reference>
<accession>A0A7J5ZED5</accession>
<dbReference type="Proteomes" id="UP000518266">
    <property type="component" value="Unassembled WGS sequence"/>
</dbReference>
<keyword evidence="2" id="KW-1185">Reference proteome</keyword>
<organism evidence="1 2">
    <name type="scientific">Dissostichus mawsoni</name>
    <name type="common">Antarctic cod</name>
    <dbReference type="NCBI Taxonomy" id="36200"/>
    <lineage>
        <taxon>Eukaryota</taxon>
        <taxon>Metazoa</taxon>
        <taxon>Chordata</taxon>
        <taxon>Craniata</taxon>
        <taxon>Vertebrata</taxon>
        <taxon>Euteleostomi</taxon>
        <taxon>Actinopterygii</taxon>
        <taxon>Neopterygii</taxon>
        <taxon>Teleostei</taxon>
        <taxon>Neoteleostei</taxon>
        <taxon>Acanthomorphata</taxon>
        <taxon>Eupercaria</taxon>
        <taxon>Perciformes</taxon>
        <taxon>Notothenioidei</taxon>
        <taxon>Nototheniidae</taxon>
        <taxon>Dissostichus</taxon>
    </lineage>
</organism>
<name>A0A7J5ZED5_DISMA</name>
<feature type="non-terminal residue" evidence="1">
    <location>
        <position position="1"/>
    </location>
</feature>
<dbReference type="AlphaFoldDB" id="A0A7J5ZED5"/>
<dbReference type="EMBL" id="JAAKFY010000002">
    <property type="protein sequence ID" value="KAF3859970.1"/>
    <property type="molecule type" value="Genomic_DNA"/>
</dbReference>
<protein>
    <submittedName>
        <fullName evidence="1">Uncharacterized protein</fullName>
    </submittedName>
</protein>
<proteinExistence type="predicted"/>
<evidence type="ECO:0000313" key="1">
    <source>
        <dbReference type="EMBL" id="KAF3859970.1"/>
    </source>
</evidence>
<gene>
    <name evidence="1" type="ORF">F7725_000225</name>
</gene>
<dbReference type="PANTHER" id="PTHR46791:SF13">
    <property type="entry name" value="CLR5 DOMAIN-CONTAINING PROTEIN"/>
    <property type="match status" value="1"/>
</dbReference>
<sequence>MSISKKEPNGLGGDCLLSAGGNGWFWPTTRLSLVTSTSCSKGICCFTRNDETCNQGFVSRRCRTTTSKTSTAPTVPQQRSQRLVAYCMDSYDKLKPYGNAINGCIDGFSRYIMWMEAYTTNSDQSGCVPTQVPKMGMSGKCSGSCVESIRIIMPEKGALFTDAVRPISRYNRGCENMEHTPNKIEACPWVAGRKPHSHVLYATALRSSRGQTQCILPEEVAVCKEECTPKGQYPCDETVFKLCVLLMGVNGWSSPVDAYSAVELYSLLRNEILETIEIACIIM</sequence>
<dbReference type="PANTHER" id="PTHR46791">
    <property type="entry name" value="EXPRESSED PROTEIN"/>
    <property type="match status" value="1"/>
</dbReference>